<keyword evidence="5" id="KW-1185">Reference proteome</keyword>
<dbReference type="PRINTS" id="PR01002">
    <property type="entry name" value="FLGFLGJ"/>
</dbReference>
<dbReference type="GO" id="GO:0071973">
    <property type="term" value="P:bacterial-type flagellum-dependent cell motility"/>
    <property type="evidence" value="ECO:0007669"/>
    <property type="project" value="TreeGrafter"/>
</dbReference>
<dbReference type="PANTHER" id="PTHR33308">
    <property type="entry name" value="PEPTIDOGLYCAN HYDROLASE FLGJ"/>
    <property type="match status" value="1"/>
</dbReference>
<sequence>MSRSDFTAFTPRTAHTEATAPTRATAATTATAAAFAVRSNAATFRQVHADIARYIAAADAPTAEAPSAGSALTADGAALRARLAARAIGGSEESNSVSEEAQQAFLQAIRPHAEAAAARLGVAPELVAAHAALESGWGRHAPGNNMFGIKAGGNWQGAVQALATLEVEDGATVARTERFRGYGDLAGSFNDYAGLLLDNPRYQRALNTGSDAHAFARALQAGGYATDPAYADKLSRVAAGIKAGRPAPPSLPR</sequence>
<feature type="domain" description="Mannosyl-glycoprotein endo-beta-N-acetylglucosamidase-like" evidence="3">
    <location>
        <begin position="95"/>
        <end position="247"/>
    </location>
</feature>
<dbReference type="AlphaFoldDB" id="A0A6N9HIH0"/>
<protein>
    <submittedName>
        <fullName evidence="4">Flagellar assembly peptidoglycan hydrolase FlgJ</fullName>
    </submittedName>
</protein>
<dbReference type="SMART" id="SM00047">
    <property type="entry name" value="LYZ2"/>
    <property type="match status" value="1"/>
</dbReference>
<dbReference type="InterPro" id="IPR002901">
    <property type="entry name" value="MGlyc_endo_b_GlcNAc-like_dom"/>
</dbReference>
<accession>A0A6N9HIH0</accession>
<dbReference type="InterPro" id="IPR051056">
    <property type="entry name" value="Glycosyl_Hydrolase_73"/>
</dbReference>
<organism evidence="4 5">
    <name type="scientific">Pseudoduganella guangdongensis</name>
    <dbReference type="NCBI Taxonomy" id="2692179"/>
    <lineage>
        <taxon>Bacteria</taxon>
        <taxon>Pseudomonadati</taxon>
        <taxon>Pseudomonadota</taxon>
        <taxon>Betaproteobacteria</taxon>
        <taxon>Burkholderiales</taxon>
        <taxon>Oxalobacteraceae</taxon>
        <taxon>Telluria group</taxon>
        <taxon>Pseudoduganella</taxon>
    </lineage>
</organism>
<feature type="compositionally biased region" description="Low complexity" evidence="2">
    <location>
        <begin position="10"/>
        <end position="25"/>
    </location>
</feature>
<dbReference type="Gene3D" id="2.10.70.40">
    <property type="entry name" value="peptidoglycan hydrolase"/>
    <property type="match status" value="1"/>
</dbReference>
<dbReference type="RefSeq" id="WP_161026356.1">
    <property type="nucleotide sequence ID" value="NZ_WWCJ01000009.1"/>
</dbReference>
<keyword evidence="4" id="KW-0966">Cell projection</keyword>
<dbReference type="PANTHER" id="PTHR33308:SF9">
    <property type="entry name" value="PEPTIDOGLYCAN HYDROLASE FLGJ"/>
    <property type="match status" value="1"/>
</dbReference>
<evidence type="ECO:0000256" key="2">
    <source>
        <dbReference type="SAM" id="MobiDB-lite"/>
    </source>
</evidence>
<evidence type="ECO:0000256" key="1">
    <source>
        <dbReference type="ARBA" id="ARBA00022801"/>
    </source>
</evidence>
<dbReference type="EMBL" id="WWCJ01000009">
    <property type="protein sequence ID" value="MYN03398.1"/>
    <property type="molecule type" value="Genomic_DNA"/>
</dbReference>
<reference evidence="4 5" key="1">
    <citation type="submission" date="2019-12" db="EMBL/GenBank/DDBJ databases">
        <title>Novel species isolated from a subtropical stream in China.</title>
        <authorList>
            <person name="Lu H."/>
        </authorList>
    </citation>
    <scope>NUCLEOTIDE SEQUENCE [LARGE SCALE GENOMIC DNA]</scope>
    <source>
        <strain evidence="4 5">DS3</strain>
    </source>
</reference>
<feature type="region of interest" description="Disordered" evidence="2">
    <location>
        <begin position="1"/>
        <end position="25"/>
    </location>
</feature>
<dbReference type="GO" id="GO:0004040">
    <property type="term" value="F:amidase activity"/>
    <property type="evidence" value="ECO:0007669"/>
    <property type="project" value="InterPro"/>
</dbReference>
<gene>
    <name evidence="4" type="ORF">GTP41_14980</name>
</gene>
<keyword evidence="1 4" id="KW-0378">Hydrolase</keyword>
<dbReference type="Proteomes" id="UP000448575">
    <property type="component" value="Unassembled WGS sequence"/>
</dbReference>
<evidence type="ECO:0000313" key="4">
    <source>
        <dbReference type="EMBL" id="MYN03398.1"/>
    </source>
</evidence>
<keyword evidence="4" id="KW-0282">Flagellum</keyword>
<evidence type="ECO:0000313" key="5">
    <source>
        <dbReference type="Proteomes" id="UP000448575"/>
    </source>
</evidence>
<dbReference type="InterPro" id="IPR023346">
    <property type="entry name" value="Lysozyme-like_dom_sf"/>
</dbReference>
<evidence type="ECO:0000259" key="3">
    <source>
        <dbReference type="SMART" id="SM00047"/>
    </source>
</evidence>
<name>A0A6N9HIH0_9BURK</name>
<comment type="caution">
    <text evidence="4">The sequence shown here is derived from an EMBL/GenBank/DDBJ whole genome shotgun (WGS) entry which is preliminary data.</text>
</comment>
<dbReference type="Pfam" id="PF01832">
    <property type="entry name" value="Glucosaminidase"/>
    <property type="match status" value="1"/>
</dbReference>
<dbReference type="Gene3D" id="1.10.530.10">
    <property type="match status" value="1"/>
</dbReference>
<proteinExistence type="predicted"/>
<dbReference type="SUPFAM" id="SSF53955">
    <property type="entry name" value="Lysozyme-like"/>
    <property type="match status" value="1"/>
</dbReference>
<keyword evidence="4" id="KW-0969">Cilium</keyword>